<gene>
    <name evidence="1" type="ORF">NNJEOMEG_01402</name>
</gene>
<dbReference type="RefSeq" id="WP_173082730.1">
    <property type="nucleotide sequence ID" value="NZ_BLTE01000005.1"/>
</dbReference>
<dbReference type="PANTHER" id="PTHR35936:SF35">
    <property type="entry name" value="L-CYSTINE-BINDING PROTEIN TCYJ"/>
    <property type="match status" value="1"/>
</dbReference>
<organism evidence="1 2">
    <name type="scientific">Fundidesulfovibrio magnetotacticus</name>
    <dbReference type="NCBI Taxonomy" id="2730080"/>
    <lineage>
        <taxon>Bacteria</taxon>
        <taxon>Pseudomonadati</taxon>
        <taxon>Thermodesulfobacteriota</taxon>
        <taxon>Desulfovibrionia</taxon>
        <taxon>Desulfovibrionales</taxon>
        <taxon>Desulfovibrionaceae</taxon>
        <taxon>Fundidesulfovibrio</taxon>
    </lineage>
</organism>
<comment type="caution">
    <text evidence="1">The sequence shown here is derived from an EMBL/GenBank/DDBJ whole genome shotgun (WGS) entry which is preliminary data.</text>
</comment>
<dbReference type="EMBL" id="BLTE01000005">
    <property type="protein sequence ID" value="GFK93568.1"/>
    <property type="molecule type" value="Genomic_DNA"/>
</dbReference>
<sequence length="235" mass="25964">MVLALLPALWFAPCAVRGEGAALVLGARDDPPLFRQDGLGMVDRLLREAFARAGVEARFVTLPSERSITEANAGTIDGDANRVEGVDRTYTNLVRVPESTVTWEFTVFTMEPGLHVTGWKGLAGCRVGYLVGWKIIEERLKGLEAVGVARPRELFRLLAAGRVDAVIYQRLGGGLLLDELGIPRSAVRAEVLERREMYVYLNRRHEALVPRLAEALRSLKQDGTRERFLAEPAGE</sequence>
<protein>
    <recommendedName>
        <fullName evidence="3">Solute-binding protein family 3/N-terminal domain-containing protein</fullName>
    </recommendedName>
</protein>
<dbReference type="AlphaFoldDB" id="A0A6V8LTB9"/>
<name>A0A6V8LTB9_9BACT</name>
<accession>A0A6V8LTB9</accession>
<keyword evidence="2" id="KW-1185">Reference proteome</keyword>
<evidence type="ECO:0000313" key="1">
    <source>
        <dbReference type="EMBL" id="GFK93568.1"/>
    </source>
</evidence>
<dbReference type="SUPFAM" id="SSF53850">
    <property type="entry name" value="Periplasmic binding protein-like II"/>
    <property type="match status" value="1"/>
</dbReference>
<dbReference type="PANTHER" id="PTHR35936">
    <property type="entry name" value="MEMBRANE-BOUND LYTIC MUREIN TRANSGLYCOSYLASE F"/>
    <property type="match status" value="1"/>
</dbReference>
<reference evidence="1 2" key="2">
    <citation type="submission" date="2020-05" db="EMBL/GenBank/DDBJ databases">
        <title>Draft genome sequence of Desulfovibrio sp. strainFSS-1.</title>
        <authorList>
            <person name="Shimoshige H."/>
            <person name="Kobayashi H."/>
            <person name="Maekawa T."/>
        </authorList>
    </citation>
    <scope>NUCLEOTIDE SEQUENCE [LARGE SCALE GENOMIC DNA]</scope>
    <source>
        <strain evidence="1 2">SIID29052-01</strain>
    </source>
</reference>
<proteinExistence type="predicted"/>
<dbReference type="Proteomes" id="UP000494245">
    <property type="component" value="Unassembled WGS sequence"/>
</dbReference>
<evidence type="ECO:0008006" key="3">
    <source>
        <dbReference type="Google" id="ProtNLM"/>
    </source>
</evidence>
<reference evidence="1 2" key="1">
    <citation type="submission" date="2020-04" db="EMBL/GenBank/DDBJ databases">
        <authorList>
            <consortium name="Desulfovibrio sp. FSS-1 genome sequencing consortium"/>
            <person name="Shimoshige H."/>
            <person name="Kobayashi H."/>
            <person name="Maekawa T."/>
        </authorList>
    </citation>
    <scope>NUCLEOTIDE SEQUENCE [LARGE SCALE GENOMIC DNA]</scope>
    <source>
        <strain evidence="1 2">SIID29052-01</strain>
    </source>
</reference>
<evidence type="ECO:0000313" key="2">
    <source>
        <dbReference type="Proteomes" id="UP000494245"/>
    </source>
</evidence>
<dbReference type="Gene3D" id="3.40.190.10">
    <property type="entry name" value="Periplasmic binding protein-like II"/>
    <property type="match status" value="2"/>
</dbReference>